<reference evidence="3 4" key="1">
    <citation type="journal article" date="2022" name="Nat. Plants">
        <title>Genomes of leafy and leafless Platanthera orchids illuminate the evolution of mycoheterotrophy.</title>
        <authorList>
            <person name="Li M.H."/>
            <person name="Liu K.W."/>
            <person name="Li Z."/>
            <person name="Lu H.C."/>
            <person name="Ye Q.L."/>
            <person name="Zhang D."/>
            <person name="Wang J.Y."/>
            <person name="Li Y.F."/>
            <person name="Zhong Z.M."/>
            <person name="Liu X."/>
            <person name="Yu X."/>
            <person name="Liu D.K."/>
            <person name="Tu X.D."/>
            <person name="Liu B."/>
            <person name="Hao Y."/>
            <person name="Liao X.Y."/>
            <person name="Jiang Y.T."/>
            <person name="Sun W.H."/>
            <person name="Chen J."/>
            <person name="Chen Y.Q."/>
            <person name="Ai Y."/>
            <person name="Zhai J.W."/>
            <person name="Wu S.S."/>
            <person name="Zhou Z."/>
            <person name="Hsiao Y.Y."/>
            <person name="Wu W.L."/>
            <person name="Chen Y.Y."/>
            <person name="Lin Y.F."/>
            <person name="Hsu J.L."/>
            <person name="Li C.Y."/>
            <person name="Wang Z.W."/>
            <person name="Zhao X."/>
            <person name="Zhong W.Y."/>
            <person name="Ma X.K."/>
            <person name="Ma L."/>
            <person name="Huang J."/>
            <person name="Chen G.Z."/>
            <person name="Huang M.Z."/>
            <person name="Huang L."/>
            <person name="Peng D.H."/>
            <person name="Luo Y.B."/>
            <person name="Zou S.Q."/>
            <person name="Chen S.P."/>
            <person name="Lan S."/>
            <person name="Tsai W.C."/>
            <person name="Van de Peer Y."/>
            <person name="Liu Z.J."/>
        </authorList>
    </citation>
    <scope>NUCLEOTIDE SEQUENCE [LARGE SCALE GENOMIC DNA]</scope>
    <source>
        <strain evidence="3">Lor288</strain>
    </source>
</reference>
<feature type="transmembrane region" description="Helical" evidence="2">
    <location>
        <begin position="115"/>
        <end position="138"/>
    </location>
</feature>
<proteinExistence type="predicted"/>
<dbReference type="EMBL" id="JBBWWR010000005">
    <property type="protein sequence ID" value="KAK8967505.1"/>
    <property type="molecule type" value="Genomic_DNA"/>
</dbReference>
<dbReference type="Proteomes" id="UP001412067">
    <property type="component" value="Unassembled WGS sequence"/>
</dbReference>
<evidence type="ECO:0000256" key="1">
    <source>
        <dbReference type="SAM" id="MobiDB-lite"/>
    </source>
</evidence>
<keyword evidence="4" id="KW-1185">Reference proteome</keyword>
<feature type="region of interest" description="Disordered" evidence="1">
    <location>
        <begin position="55"/>
        <end position="82"/>
    </location>
</feature>
<keyword evidence="2" id="KW-0472">Membrane</keyword>
<keyword evidence="2" id="KW-1133">Transmembrane helix</keyword>
<organism evidence="3 4">
    <name type="scientific">Platanthera guangdongensis</name>
    <dbReference type="NCBI Taxonomy" id="2320717"/>
    <lineage>
        <taxon>Eukaryota</taxon>
        <taxon>Viridiplantae</taxon>
        <taxon>Streptophyta</taxon>
        <taxon>Embryophyta</taxon>
        <taxon>Tracheophyta</taxon>
        <taxon>Spermatophyta</taxon>
        <taxon>Magnoliopsida</taxon>
        <taxon>Liliopsida</taxon>
        <taxon>Asparagales</taxon>
        <taxon>Orchidaceae</taxon>
        <taxon>Orchidoideae</taxon>
        <taxon>Orchideae</taxon>
        <taxon>Orchidinae</taxon>
        <taxon>Platanthera</taxon>
    </lineage>
</organism>
<sequence length="225" mass="24650">MPSQNELLSWQQSVQKLLHSLIARKSPVRDFSASPNLQELLQSVALRSREEEIRGVSSPAASRARDDITPLPPVSSPATSTARARDFQRVFSGSIQSLQHPEKDPNPSSSPAFQIIFLTSIGSICIFTIMIGTAIIYVHGAFRVPEDIFLVEQVPPGSAFGFLSFLGNASAAAGASCYSSMMLSVDVSDGGLEDLSKVRTNRPYERETRTKCDEWQSLTPGIKWY</sequence>
<keyword evidence="2" id="KW-0812">Transmembrane</keyword>
<name>A0ABR2MVM2_9ASPA</name>
<accession>A0ABR2MVM2</accession>
<protein>
    <submittedName>
        <fullName evidence="3">PRA1 family protein B2</fullName>
    </submittedName>
</protein>
<evidence type="ECO:0000313" key="3">
    <source>
        <dbReference type="EMBL" id="KAK8967505.1"/>
    </source>
</evidence>
<evidence type="ECO:0000313" key="4">
    <source>
        <dbReference type="Proteomes" id="UP001412067"/>
    </source>
</evidence>
<comment type="caution">
    <text evidence="3">The sequence shown here is derived from an EMBL/GenBank/DDBJ whole genome shotgun (WGS) entry which is preliminary data.</text>
</comment>
<gene>
    <name evidence="3" type="primary">PRA1B2</name>
    <name evidence="3" type="ORF">KSP40_PGU002978</name>
</gene>
<evidence type="ECO:0000256" key="2">
    <source>
        <dbReference type="SAM" id="Phobius"/>
    </source>
</evidence>